<evidence type="ECO:0000313" key="1">
    <source>
        <dbReference type="EMBL" id="KWX00749.1"/>
    </source>
</evidence>
<reference evidence="2" key="1">
    <citation type="submission" date="2015-04" db="EMBL/GenBank/DDBJ databases">
        <title>Physiological reanalysis, assessment of diazotrophy, and genome sequences of multiple isolates of Streptomyces thermoautotrophicus.</title>
        <authorList>
            <person name="MacKellar D.C."/>
            <person name="Lieber L."/>
            <person name="Norman J."/>
            <person name="Bolger A."/>
            <person name="Tobin C."/>
            <person name="Murray J.W."/>
            <person name="Chang R."/>
            <person name="Ford T."/>
            <person name="Nguyen P.Q."/>
            <person name="Woodward J."/>
            <person name="Permingeat H."/>
            <person name="Joshi N.S."/>
            <person name="Silver P.A."/>
            <person name="Usadel B."/>
            <person name="Rutherford A.W."/>
            <person name="Friesen M."/>
            <person name="Prell J."/>
        </authorList>
    </citation>
    <scope>NUCLEOTIDE SEQUENCE [LARGE SCALE GENOMIC DNA]</scope>
    <source>
        <strain evidence="2">H1</strain>
    </source>
</reference>
<dbReference type="EMBL" id="LAXD01000001">
    <property type="protein sequence ID" value="KWX00749.1"/>
    <property type="molecule type" value="Genomic_DNA"/>
</dbReference>
<gene>
    <name evidence="1" type="ORF">LI90_1772</name>
</gene>
<dbReference type="Proteomes" id="UP000070188">
    <property type="component" value="Unassembled WGS sequence"/>
</dbReference>
<dbReference type="InterPro" id="IPR021530">
    <property type="entry name" value="AllH-like"/>
</dbReference>
<name>A0A132MSF4_9ACTN</name>
<evidence type="ECO:0008006" key="3">
    <source>
        <dbReference type="Google" id="ProtNLM"/>
    </source>
</evidence>
<accession>A0A132MSF4</accession>
<dbReference type="OrthoDB" id="4933449at2"/>
<dbReference type="PATRIC" id="fig|1469144.10.peg.1919"/>
<dbReference type="STRING" id="1469144.LI90_1772"/>
<dbReference type="RefSeq" id="WP_066886497.1">
    <property type="nucleotide sequence ID" value="NZ_JYIJ01000012.1"/>
</dbReference>
<dbReference type="Pfam" id="PF11392">
    <property type="entry name" value="AllH"/>
    <property type="match status" value="1"/>
</dbReference>
<protein>
    <recommendedName>
        <fullName evidence="3">DUF2877 domain-containing protein</fullName>
    </recommendedName>
</protein>
<evidence type="ECO:0000313" key="2">
    <source>
        <dbReference type="Proteomes" id="UP000070188"/>
    </source>
</evidence>
<dbReference type="AlphaFoldDB" id="A0A132MSF4"/>
<comment type="caution">
    <text evidence="1">The sequence shown here is derived from an EMBL/GenBank/DDBJ whole genome shotgun (WGS) entry which is preliminary data.</text>
</comment>
<sequence length="297" mass="30874">MPSAPGSSHPIFGFGLDQGLAGAASTAVRHLVSGPVRPARVLGVFPVAVYLHVPGGRQPDVLALVAADGVRLPNAVTVAAPAAQTPWREADTGTPAEVGAGQVRLGEVLVSATRWWAPRASPPPPSPKVLRDRLALFARVLPAEPAPELAAALDELAAAGAALDRDRAVGALRRLIGHGEGLTPSGDDLVAGFLTTLRHHARRAPLRLFTETLAAWLHTTGARATTTLSATLLLHAAQGRAPDEVVDVLDALAGRRAAPLARLDRLVRIGHRSGYDLARGVLAAAGVVLEHMNREEG</sequence>
<proteinExistence type="predicted"/>
<keyword evidence="2" id="KW-1185">Reference proteome</keyword>
<organism evidence="1 2">
    <name type="scientific">Carbonactinospora thermoautotrophica</name>
    <dbReference type="NCBI Taxonomy" id="1469144"/>
    <lineage>
        <taxon>Bacteria</taxon>
        <taxon>Bacillati</taxon>
        <taxon>Actinomycetota</taxon>
        <taxon>Actinomycetes</taxon>
        <taxon>Kitasatosporales</taxon>
        <taxon>Carbonactinosporaceae</taxon>
        <taxon>Carbonactinospora</taxon>
    </lineage>
</organism>